<dbReference type="RefSeq" id="WP_215820657.1">
    <property type="nucleotide sequence ID" value="NZ_JAGSOY010000038.1"/>
</dbReference>
<dbReference type="Proteomes" id="UP000690515">
    <property type="component" value="Unassembled WGS sequence"/>
</dbReference>
<dbReference type="EMBL" id="JAGSOY010000038">
    <property type="protein sequence ID" value="MBU2712428.1"/>
    <property type="molecule type" value="Genomic_DNA"/>
</dbReference>
<comment type="caution">
    <text evidence="2">The sequence shown here is derived from an EMBL/GenBank/DDBJ whole genome shotgun (WGS) entry which is preliminary data.</text>
</comment>
<sequence>MKFTRRQFNASSITLLSMLAVPPAISKEKTNAKRFNEKEYCIIENIVNYFTQYWGGETITLSTVKYFINVKLDIDNKYYEIYQSLINHYRILFNTYHDNTKAVTKLLSIANDAKEDSHLKLAAKELLQLYITRTGYQAYGLLNINGHITRGYLDQPTPYRTINDDV</sequence>
<feature type="signal peptide" evidence="1">
    <location>
        <begin position="1"/>
        <end position="26"/>
    </location>
</feature>
<evidence type="ECO:0000256" key="1">
    <source>
        <dbReference type="SAM" id="SignalP"/>
    </source>
</evidence>
<keyword evidence="1" id="KW-0732">Signal</keyword>
<keyword evidence="3" id="KW-1185">Reference proteome</keyword>
<accession>A0ABS5ZF92</accession>
<gene>
    <name evidence="2" type="ORF">KCG35_15280</name>
</gene>
<reference evidence="2 3" key="1">
    <citation type="submission" date="2021-04" db="EMBL/GenBank/DDBJ databases">
        <authorList>
            <person name="Pira H."/>
            <person name="Risdian C."/>
            <person name="Wink J."/>
        </authorList>
    </citation>
    <scope>NUCLEOTIDE SEQUENCE [LARGE SCALE GENOMIC DNA]</scope>
    <source>
        <strain evidence="2 3">WH53</strain>
    </source>
</reference>
<proteinExistence type="predicted"/>
<protein>
    <submittedName>
        <fullName evidence="2">Uncharacterized protein</fullName>
    </submittedName>
</protein>
<organism evidence="2 3">
    <name type="scientific">Zooshikella harenae</name>
    <dbReference type="NCBI Taxonomy" id="2827238"/>
    <lineage>
        <taxon>Bacteria</taxon>
        <taxon>Pseudomonadati</taxon>
        <taxon>Pseudomonadota</taxon>
        <taxon>Gammaproteobacteria</taxon>
        <taxon>Oceanospirillales</taxon>
        <taxon>Zooshikellaceae</taxon>
        <taxon>Zooshikella</taxon>
    </lineage>
</organism>
<evidence type="ECO:0000313" key="2">
    <source>
        <dbReference type="EMBL" id="MBU2712428.1"/>
    </source>
</evidence>
<name>A0ABS5ZF92_9GAMM</name>
<feature type="chain" id="PRO_5046347336" evidence="1">
    <location>
        <begin position="27"/>
        <end position="166"/>
    </location>
</feature>
<evidence type="ECO:0000313" key="3">
    <source>
        <dbReference type="Proteomes" id="UP000690515"/>
    </source>
</evidence>